<gene>
    <name evidence="1" type="ORF">FHS16_005920</name>
</gene>
<keyword evidence="2" id="KW-1185">Reference proteome</keyword>
<dbReference type="AlphaFoldDB" id="A0A7W5CEJ7"/>
<name>A0A7W5CEJ7_9BACL</name>
<evidence type="ECO:0000313" key="2">
    <source>
        <dbReference type="Proteomes" id="UP000518605"/>
    </source>
</evidence>
<comment type="caution">
    <text evidence="1">The sequence shown here is derived from an EMBL/GenBank/DDBJ whole genome shotgun (WGS) entry which is preliminary data.</text>
</comment>
<dbReference type="RefSeq" id="WP_183570804.1">
    <property type="nucleotide sequence ID" value="NZ_CBCSLB010000029.1"/>
</dbReference>
<organism evidence="1 2">
    <name type="scientific">Paenibacillus endophyticus</name>
    <dbReference type="NCBI Taxonomy" id="1294268"/>
    <lineage>
        <taxon>Bacteria</taxon>
        <taxon>Bacillati</taxon>
        <taxon>Bacillota</taxon>
        <taxon>Bacilli</taxon>
        <taxon>Bacillales</taxon>
        <taxon>Paenibacillaceae</taxon>
        <taxon>Paenibacillus</taxon>
    </lineage>
</organism>
<accession>A0A7W5CEJ7</accession>
<dbReference type="Proteomes" id="UP000518605">
    <property type="component" value="Unassembled WGS sequence"/>
</dbReference>
<sequence length="59" mass="6942">MTIKIGIEYYPEQWTPELCEKDAALMQETVLLLYESRSMPGAEWRRPRGIIGLNGWMRL</sequence>
<proteinExistence type="predicted"/>
<reference evidence="1 2" key="1">
    <citation type="submission" date="2020-08" db="EMBL/GenBank/DDBJ databases">
        <title>Genomic Encyclopedia of Type Strains, Phase III (KMG-III): the genomes of soil and plant-associated and newly described type strains.</title>
        <authorList>
            <person name="Whitman W."/>
        </authorList>
    </citation>
    <scope>NUCLEOTIDE SEQUENCE [LARGE SCALE GENOMIC DNA]</scope>
    <source>
        <strain evidence="1 2">CECT 8234</strain>
    </source>
</reference>
<evidence type="ECO:0000313" key="1">
    <source>
        <dbReference type="EMBL" id="MBB3155804.1"/>
    </source>
</evidence>
<dbReference type="EMBL" id="JACHXW010000029">
    <property type="protein sequence ID" value="MBB3155804.1"/>
    <property type="molecule type" value="Genomic_DNA"/>
</dbReference>
<protein>
    <submittedName>
        <fullName evidence="1">Uncharacterized protein</fullName>
    </submittedName>
</protein>